<protein>
    <submittedName>
        <fullName evidence="1">Uncharacterized protein</fullName>
    </submittedName>
</protein>
<gene>
    <name evidence="1" type="ORF">DDT42_01799</name>
</gene>
<dbReference type="InterPro" id="IPR017853">
    <property type="entry name" value="GH"/>
</dbReference>
<dbReference type="SUPFAM" id="SSF51445">
    <property type="entry name" value="(Trans)glycosidases"/>
    <property type="match status" value="1"/>
</dbReference>
<comment type="caution">
    <text evidence="1">The sequence shown here is derived from an EMBL/GenBank/DDBJ whole genome shotgun (WGS) entry which is preliminary data.</text>
</comment>
<name>A0A9E2BHY2_PSYF1</name>
<dbReference type="Gene3D" id="3.20.20.80">
    <property type="entry name" value="Glycosidases"/>
    <property type="match status" value="1"/>
</dbReference>
<sequence>MKKYVKWLWVELMEFDNQKSDFGVKKYLDNARFVPGLLSFLISSADFVHLHDTATRDESFPPDFCSYGGRLPWEEGKKRQSWTKRELKKLIAEFHKYGIKVYFAVFDLFLNNMFHDEWAGKHREILATTRTGEKLDYSINPLTRLKDGTYYEDFFVKKLIEVIRDYGFDGFHCADGYNHLRQPLYWSDYSDDMVDQFTKSAGIKLPKDISMKSDGNKPLSEKRADWIWRNRRVEWITFFVKRWEEHCGKIVNAVHNEGKQVLFNTSWSRDPFEAIYRYGIDYRKIADTGVDYFIQECPGAGNEIGVEGLVYPDFFYKLMATILLTKASIPDAKITALNHIHDPNENWEILRHAPTLLEKEIYTYPNLFYLDSQNNFKRCIEGFMASLAGGINNEEWKWLEYNWNHSFSTIPKFIAGPTLVWSDKALENQLDDFVKTRCAPTHNILYRLLAKGAPIYTVVNIDNIDKVQGPILLINHHCFPKEELRKIMAYKNGPVVMIGKRENFSSDPDFQFKDVYLPDPLFMNLYGSKSLNKKISSEIVSGSKEEIPDDISGVEEPLIYCLDLYSRKISEGFLTRCAEVLSQLSVGVKLLNNVPVKILMMTDEKDVIRLFIRNDEFGYVHPEIDLEKKIRSIKTITKFPYKPVAFNESKFIVRVPGKGVVVLDIVLK</sequence>
<organism evidence="1 2">
    <name type="scientific">Psychracetigena formicireducens</name>
    <dbReference type="NCBI Taxonomy" id="2986056"/>
    <lineage>
        <taxon>Bacteria</taxon>
        <taxon>Bacillati</taxon>
        <taxon>Candidatus Lithacetigenota</taxon>
        <taxon>Candidatus Psychracetigena</taxon>
    </lineage>
</organism>
<accession>A0A9E2BHY2</accession>
<proteinExistence type="predicted"/>
<dbReference type="EMBL" id="QLTW01000227">
    <property type="protein sequence ID" value="MBT9145921.1"/>
    <property type="molecule type" value="Genomic_DNA"/>
</dbReference>
<evidence type="ECO:0000313" key="1">
    <source>
        <dbReference type="EMBL" id="MBT9145921.1"/>
    </source>
</evidence>
<dbReference type="AlphaFoldDB" id="A0A9E2BHY2"/>
<dbReference type="Proteomes" id="UP000811545">
    <property type="component" value="Unassembled WGS sequence"/>
</dbReference>
<reference evidence="1 2" key="1">
    <citation type="journal article" date="2021" name="bioRxiv">
        <title>Unique metabolic strategies in Hadean analogues reveal hints for primordial physiology.</title>
        <authorList>
            <person name="Nobu M.K."/>
            <person name="Nakai R."/>
            <person name="Tamazawa S."/>
            <person name="Mori H."/>
            <person name="Toyoda A."/>
            <person name="Ijiri A."/>
            <person name="Suzuki S."/>
            <person name="Kurokawa K."/>
            <person name="Kamagata Y."/>
            <person name="Tamaki H."/>
        </authorList>
    </citation>
    <scope>NUCLEOTIDE SEQUENCE [LARGE SCALE GENOMIC DNA]</scope>
    <source>
        <strain evidence="1">BS525</strain>
    </source>
</reference>
<evidence type="ECO:0000313" key="2">
    <source>
        <dbReference type="Proteomes" id="UP000811545"/>
    </source>
</evidence>